<evidence type="ECO:0000313" key="7">
    <source>
        <dbReference type="Proteomes" id="UP000264980"/>
    </source>
</evidence>
<dbReference type="InterPro" id="IPR009057">
    <property type="entry name" value="Homeodomain-like_sf"/>
</dbReference>
<evidence type="ECO:0000256" key="2">
    <source>
        <dbReference type="ARBA" id="ARBA00023125"/>
    </source>
</evidence>
<feature type="domain" description="HTH rpiR-type" evidence="4">
    <location>
        <begin position="1"/>
        <end position="77"/>
    </location>
</feature>
<proteinExistence type="predicted"/>
<evidence type="ECO:0000313" key="6">
    <source>
        <dbReference type="EMBL" id="AXF75664.1"/>
    </source>
</evidence>
<dbReference type="FunFam" id="1.10.10.10:FF:000060">
    <property type="entry name" value="DNA-binding transcriptional regulator HexR"/>
    <property type="match status" value="1"/>
</dbReference>
<gene>
    <name evidence="6" type="ORF">AV903_05430</name>
</gene>
<evidence type="ECO:0000259" key="4">
    <source>
        <dbReference type="PROSITE" id="PS51071"/>
    </source>
</evidence>
<feature type="domain" description="SIS" evidence="5">
    <location>
        <begin position="122"/>
        <end position="261"/>
    </location>
</feature>
<dbReference type="NCBIfam" id="NF008451">
    <property type="entry name" value="PRK11302.1"/>
    <property type="match status" value="1"/>
</dbReference>
<dbReference type="AlphaFoldDB" id="A0A345CQE7"/>
<dbReference type="InterPro" id="IPR046348">
    <property type="entry name" value="SIS_dom_sf"/>
</dbReference>
<keyword evidence="3" id="KW-0804">Transcription</keyword>
<keyword evidence="2" id="KW-0238">DNA-binding</keyword>
<dbReference type="EMBL" id="CP013970">
    <property type="protein sequence ID" value="AXF75664.1"/>
    <property type="molecule type" value="Genomic_DNA"/>
</dbReference>
<sequence length="292" mass="31878">MTMLEKIQSQLENLSKSERKVAQAILAAPGATIQTNIALLAREAGVSEPTVNRFCHRLHTKGFPDFKLQLAQSLAIKGTPWVSRDIEENDSVAVYSGKIFESAMAGLNLVRQYLDTVAINHAVNPLTQAQKIAFFGLGASAAVAHDAMNKFFRFNVAIICSDDIVMQRMHCINCTEGDVIVLISHTGRTKNVVELAQLARENNATVLAITSPGSLLACEATLALTVEVPEDTDIYIPMVSRLAQLTLIDVLATSFTLRRGAKFRDNLRQVKAALKGSRFDKDDPPAQTELLS</sequence>
<dbReference type="InterPro" id="IPR001347">
    <property type="entry name" value="SIS_dom"/>
</dbReference>
<dbReference type="GO" id="GO:0003677">
    <property type="term" value="F:DNA binding"/>
    <property type="evidence" value="ECO:0007669"/>
    <property type="project" value="UniProtKB-KW"/>
</dbReference>
<organism evidence="6 7">
    <name type="scientific">Erwinia tracheiphila</name>
    <dbReference type="NCBI Taxonomy" id="65700"/>
    <lineage>
        <taxon>Bacteria</taxon>
        <taxon>Pseudomonadati</taxon>
        <taxon>Pseudomonadota</taxon>
        <taxon>Gammaproteobacteria</taxon>
        <taxon>Enterobacterales</taxon>
        <taxon>Erwiniaceae</taxon>
        <taxon>Erwinia</taxon>
    </lineage>
</organism>
<dbReference type="InterPro" id="IPR047640">
    <property type="entry name" value="RpiR-like"/>
</dbReference>
<dbReference type="Pfam" id="PF01418">
    <property type="entry name" value="HTH_6"/>
    <property type="match status" value="1"/>
</dbReference>
<dbReference type="CDD" id="cd05013">
    <property type="entry name" value="SIS_RpiR"/>
    <property type="match status" value="1"/>
</dbReference>
<dbReference type="SUPFAM" id="SSF53697">
    <property type="entry name" value="SIS domain"/>
    <property type="match status" value="1"/>
</dbReference>
<dbReference type="InterPro" id="IPR000281">
    <property type="entry name" value="HTH_RpiR"/>
</dbReference>
<dbReference type="InterPro" id="IPR036388">
    <property type="entry name" value="WH-like_DNA-bd_sf"/>
</dbReference>
<evidence type="ECO:0000256" key="3">
    <source>
        <dbReference type="ARBA" id="ARBA00023163"/>
    </source>
</evidence>
<protein>
    <submittedName>
        <fullName evidence="6">MurR/RpiR family transcriptional regulator</fullName>
    </submittedName>
</protein>
<name>A0A345CQE7_9GAMM</name>
<dbReference type="GO" id="GO:0003700">
    <property type="term" value="F:DNA-binding transcription factor activity"/>
    <property type="evidence" value="ECO:0007669"/>
    <property type="project" value="InterPro"/>
</dbReference>
<reference evidence="7" key="1">
    <citation type="submission" date="2016-01" db="EMBL/GenBank/DDBJ databases">
        <authorList>
            <person name="Shapiro L."/>
        </authorList>
    </citation>
    <scope>NUCLEOTIDE SEQUENCE [LARGE SCALE GENOMIC DNA]</scope>
    <source>
        <strain evidence="7">MDcuke</strain>
    </source>
</reference>
<evidence type="ECO:0000256" key="1">
    <source>
        <dbReference type="ARBA" id="ARBA00023015"/>
    </source>
</evidence>
<dbReference type="SUPFAM" id="SSF46689">
    <property type="entry name" value="Homeodomain-like"/>
    <property type="match status" value="1"/>
</dbReference>
<dbReference type="RefSeq" id="WP_233478523.1">
    <property type="nucleotide sequence ID" value="NZ_CP013970.1"/>
</dbReference>
<dbReference type="Gene3D" id="1.10.10.10">
    <property type="entry name" value="Winged helix-like DNA-binding domain superfamily/Winged helix DNA-binding domain"/>
    <property type="match status" value="1"/>
</dbReference>
<dbReference type="Pfam" id="PF01380">
    <property type="entry name" value="SIS"/>
    <property type="match status" value="1"/>
</dbReference>
<dbReference type="PROSITE" id="PS51464">
    <property type="entry name" value="SIS"/>
    <property type="match status" value="1"/>
</dbReference>
<dbReference type="PROSITE" id="PS51071">
    <property type="entry name" value="HTH_RPIR"/>
    <property type="match status" value="1"/>
</dbReference>
<evidence type="ECO:0000259" key="5">
    <source>
        <dbReference type="PROSITE" id="PS51464"/>
    </source>
</evidence>
<dbReference type="GO" id="GO:0097367">
    <property type="term" value="F:carbohydrate derivative binding"/>
    <property type="evidence" value="ECO:0007669"/>
    <property type="project" value="InterPro"/>
</dbReference>
<accession>A0A345CQE7</accession>
<dbReference type="PANTHER" id="PTHR30514:SF1">
    <property type="entry name" value="HTH-TYPE TRANSCRIPTIONAL REGULATOR HEXR-RELATED"/>
    <property type="match status" value="1"/>
</dbReference>
<dbReference type="PANTHER" id="PTHR30514">
    <property type="entry name" value="GLUCOKINASE"/>
    <property type="match status" value="1"/>
</dbReference>
<dbReference type="Gene3D" id="3.40.50.10490">
    <property type="entry name" value="Glucose-6-phosphate isomerase like protein, domain 1"/>
    <property type="match status" value="1"/>
</dbReference>
<keyword evidence="1" id="KW-0805">Transcription regulation</keyword>
<dbReference type="Proteomes" id="UP000264980">
    <property type="component" value="Chromosome"/>
</dbReference>
<dbReference type="GO" id="GO:1901135">
    <property type="term" value="P:carbohydrate derivative metabolic process"/>
    <property type="evidence" value="ECO:0007669"/>
    <property type="project" value="InterPro"/>
</dbReference>
<dbReference type="InterPro" id="IPR035472">
    <property type="entry name" value="RpiR-like_SIS"/>
</dbReference>